<dbReference type="GO" id="GO:0015074">
    <property type="term" value="P:DNA integration"/>
    <property type="evidence" value="ECO:0007669"/>
    <property type="project" value="InterPro"/>
</dbReference>
<gene>
    <name evidence="3" type="ORF">GRI39_00750</name>
</gene>
<dbReference type="SUPFAM" id="SSF56349">
    <property type="entry name" value="DNA breaking-rejoining enzymes"/>
    <property type="match status" value="1"/>
</dbReference>
<dbReference type="GO" id="GO:0003677">
    <property type="term" value="F:DNA binding"/>
    <property type="evidence" value="ECO:0007669"/>
    <property type="project" value="InterPro"/>
</dbReference>
<evidence type="ECO:0000313" key="4">
    <source>
        <dbReference type="Proteomes" id="UP000460561"/>
    </source>
</evidence>
<evidence type="ECO:0000313" key="3">
    <source>
        <dbReference type="EMBL" id="MXP24579.1"/>
    </source>
</evidence>
<dbReference type="RefSeq" id="WP_160737804.1">
    <property type="nucleotide sequence ID" value="NZ_WTYQ01000001.1"/>
</dbReference>
<comment type="caution">
    <text evidence="3">The sequence shown here is derived from an EMBL/GenBank/DDBJ whole genome shotgun (WGS) entry which is preliminary data.</text>
</comment>
<feature type="domain" description="Tyr recombinase" evidence="2">
    <location>
        <begin position="1"/>
        <end position="129"/>
    </location>
</feature>
<accession>A0A845A5H5</accession>
<dbReference type="InterPro" id="IPR002104">
    <property type="entry name" value="Integrase_catalytic"/>
</dbReference>
<dbReference type="GO" id="GO:0006310">
    <property type="term" value="P:DNA recombination"/>
    <property type="evidence" value="ECO:0007669"/>
    <property type="project" value="UniProtKB-KW"/>
</dbReference>
<dbReference type="Gene3D" id="1.10.443.10">
    <property type="entry name" value="Intergrase catalytic core"/>
    <property type="match status" value="1"/>
</dbReference>
<dbReference type="PROSITE" id="PS51898">
    <property type="entry name" value="TYR_RECOMBINASE"/>
    <property type="match status" value="1"/>
</dbReference>
<dbReference type="EMBL" id="WTYQ01000001">
    <property type="protein sequence ID" value="MXP24579.1"/>
    <property type="molecule type" value="Genomic_DNA"/>
</dbReference>
<evidence type="ECO:0000256" key="1">
    <source>
        <dbReference type="ARBA" id="ARBA00023172"/>
    </source>
</evidence>
<name>A0A845A5H5_9SPHN</name>
<organism evidence="3 4">
    <name type="scientific">Altericroceibacterium indicum</name>
    <dbReference type="NCBI Taxonomy" id="374177"/>
    <lineage>
        <taxon>Bacteria</taxon>
        <taxon>Pseudomonadati</taxon>
        <taxon>Pseudomonadota</taxon>
        <taxon>Alphaproteobacteria</taxon>
        <taxon>Sphingomonadales</taxon>
        <taxon>Erythrobacteraceae</taxon>
        <taxon>Altericroceibacterium</taxon>
    </lineage>
</organism>
<dbReference type="Pfam" id="PF00589">
    <property type="entry name" value="Phage_integrase"/>
    <property type="match status" value="1"/>
</dbReference>
<dbReference type="AlphaFoldDB" id="A0A845A5H5"/>
<dbReference type="InterPro" id="IPR013762">
    <property type="entry name" value="Integrase-like_cat_sf"/>
</dbReference>
<evidence type="ECO:0000259" key="2">
    <source>
        <dbReference type="PROSITE" id="PS51898"/>
    </source>
</evidence>
<protein>
    <submittedName>
        <fullName evidence="3">Tyrosine-type recombinase/integrase</fullName>
    </submittedName>
</protein>
<dbReference type="InterPro" id="IPR011010">
    <property type="entry name" value="DNA_brk_join_enz"/>
</dbReference>
<sequence length="139" mass="15373">MGLDPKDIERGKVRVRQLKTGKHMMIPIHAELAKTIAASSITDEVFVTTERGAAYQSDASFGNWFSNRCVDAGLKGFSMHGLRKAASWRMAEMGLSIQLIKSITGHTSDSEASRYTREAEQEAMADRAMEIMSLANFSK</sequence>
<dbReference type="OrthoDB" id="7510934at2"/>
<reference evidence="3 4" key="1">
    <citation type="submission" date="2019-12" db="EMBL/GenBank/DDBJ databases">
        <title>Genomic-based taxomic classification of the family Erythrobacteraceae.</title>
        <authorList>
            <person name="Xu L."/>
        </authorList>
    </citation>
    <scope>NUCLEOTIDE SEQUENCE [LARGE SCALE GENOMIC DNA]</scope>
    <source>
        <strain evidence="3 4">DSM 18604</strain>
    </source>
</reference>
<dbReference type="Proteomes" id="UP000460561">
    <property type="component" value="Unassembled WGS sequence"/>
</dbReference>
<keyword evidence="4" id="KW-1185">Reference proteome</keyword>
<proteinExistence type="predicted"/>
<keyword evidence="1" id="KW-0233">DNA recombination</keyword>